<dbReference type="PANTHER" id="PTHR23081:SF36">
    <property type="entry name" value="RNA POLYMERASE II SUBUNIT A C-TERMINAL DOMAIN PHOSPHATASE"/>
    <property type="match status" value="1"/>
</dbReference>
<dbReference type="CDD" id="cd07521">
    <property type="entry name" value="HAD_FCP1-like"/>
    <property type="match status" value="1"/>
</dbReference>
<comment type="catalytic activity">
    <reaction evidence="4 6">
        <text>O-phospho-L-seryl-[protein] + H2O = L-seryl-[protein] + phosphate</text>
        <dbReference type="Rhea" id="RHEA:20629"/>
        <dbReference type="Rhea" id="RHEA-COMP:9863"/>
        <dbReference type="Rhea" id="RHEA-COMP:11604"/>
        <dbReference type="ChEBI" id="CHEBI:15377"/>
        <dbReference type="ChEBI" id="CHEBI:29999"/>
        <dbReference type="ChEBI" id="CHEBI:43474"/>
        <dbReference type="ChEBI" id="CHEBI:83421"/>
        <dbReference type="EC" id="3.1.3.16"/>
    </reaction>
</comment>
<dbReference type="InParanoid" id="A0A0L0HM61"/>
<dbReference type="InterPro" id="IPR004274">
    <property type="entry name" value="FCP1_dom"/>
</dbReference>
<dbReference type="SUPFAM" id="SSF52113">
    <property type="entry name" value="BRCT domain"/>
    <property type="match status" value="1"/>
</dbReference>
<feature type="compositionally biased region" description="Basic and acidic residues" evidence="7">
    <location>
        <begin position="700"/>
        <end position="709"/>
    </location>
</feature>
<keyword evidence="3 6" id="KW-0539">Nucleus</keyword>
<dbReference type="Gene3D" id="3.40.50.10190">
    <property type="entry name" value="BRCT domain"/>
    <property type="match status" value="1"/>
</dbReference>
<dbReference type="GO" id="GO:0008420">
    <property type="term" value="F:RNA polymerase II CTD heptapeptide repeat phosphatase activity"/>
    <property type="evidence" value="ECO:0007669"/>
    <property type="project" value="UniProtKB-UniRule"/>
</dbReference>
<dbReference type="STRING" id="645134.A0A0L0HM61"/>
<sequence>MESRQHVVLPPDRYPVTIITLRVDAGQNVQKDDVLGIYEYQGTVMVKDRESQQERPVQKRVKEELRSQWTGRIDKVAVQPGQTVTDPREPLAIVVEPCGHLIQVRGICATCGKDLSIGDYMGNDMTRATINMAHDALGVTVSRDVAEKLDKDTSERLLKERKLTLILDLDQTVVHATVDSTVREWKADPSNPNYPFLQDVHVFGIPHYQTHYVKLRPGTREFLADMNKIFEMHIYTMGSRAYANKIAEIIDPDRTLFKNRILSRDENLSRSFKSIQRLFPSDQSMVVVLDDRSDVWHWSPNLYKILPFTFFVGTGDINALPTDPPPAQRRPSLNAGGLNSGPDEKSDEVEEVEESQEVLAQLEDAQHHALEELEKNRPLQKLSEETEKDEETEPMNIDESRAGAEQATPTSVTQPPADHQGQSPRTQRRRPVLSENDRELDRVKQVLLDVHKMFYDVQDKEHAAPDVRKIMSQAKSEVLQGVKVVFSLVFPTNVDPSTQDLWLGAEHFGARCSLELTDDVTHVVTVEQTDGSRSDKVKRARQMPGVFVVKPEWLVHSISRWERQKEAGYLLEKVCRGPPPSIETAGMSELDEDDEAILSGRWEHENDIYLKLGHDDIEAMNREIEDALADDSTEEGDGDASQQSDFDLDAALDAEFDALLEEDDTQESVKKRTSDEAGLNRLREPTSPPSPSSLPPTKKTRTDDADIIK</sequence>
<dbReference type="EC" id="3.1.3.16" evidence="6"/>
<dbReference type="OrthoDB" id="10249888at2759"/>
<accession>A0A0L0HM61</accession>
<feature type="region of interest" description="Disordered" evidence="7">
    <location>
        <begin position="371"/>
        <end position="438"/>
    </location>
</feature>
<feature type="compositionally biased region" description="Acidic residues" evidence="7">
    <location>
        <begin position="629"/>
        <end position="638"/>
    </location>
</feature>
<comment type="subcellular location">
    <subcellularLocation>
        <location evidence="1 6">Nucleus</location>
    </subcellularLocation>
</comment>
<keyword evidence="2 6" id="KW-0378">Hydrolase</keyword>
<dbReference type="Proteomes" id="UP000053201">
    <property type="component" value="Unassembled WGS sequence"/>
</dbReference>
<dbReference type="PROSITE" id="PS50172">
    <property type="entry name" value="BRCT"/>
    <property type="match status" value="1"/>
</dbReference>
<feature type="compositionally biased region" description="Acidic residues" evidence="7">
    <location>
        <begin position="646"/>
        <end position="666"/>
    </location>
</feature>
<dbReference type="InterPro" id="IPR023214">
    <property type="entry name" value="HAD_sf"/>
</dbReference>
<dbReference type="Gene3D" id="3.40.50.1000">
    <property type="entry name" value="HAD superfamily/HAD-like"/>
    <property type="match status" value="1"/>
</dbReference>
<evidence type="ECO:0000256" key="1">
    <source>
        <dbReference type="ARBA" id="ARBA00004123"/>
    </source>
</evidence>
<evidence type="ECO:0000259" key="8">
    <source>
        <dbReference type="PROSITE" id="PS50172"/>
    </source>
</evidence>
<feature type="domain" description="FCP1 homology" evidence="9">
    <location>
        <begin position="158"/>
        <end position="330"/>
    </location>
</feature>
<evidence type="ECO:0000256" key="4">
    <source>
        <dbReference type="ARBA" id="ARBA00047761"/>
    </source>
</evidence>
<feature type="domain" description="BRCT" evidence="8">
    <location>
        <begin position="474"/>
        <end position="571"/>
    </location>
</feature>
<dbReference type="VEuPathDB" id="FungiDB:SPPG_02666"/>
<feature type="region of interest" description="Disordered" evidence="7">
    <location>
        <begin position="629"/>
        <end position="709"/>
    </location>
</feature>
<dbReference type="eggNOG" id="KOG0323">
    <property type="taxonomic scope" value="Eukaryota"/>
</dbReference>
<feature type="region of interest" description="Disordered" evidence="7">
    <location>
        <begin position="321"/>
        <end position="357"/>
    </location>
</feature>
<dbReference type="SMART" id="SM00577">
    <property type="entry name" value="CPDc"/>
    <property type="match status" value="1"/>
</dbReference>
<dbReference type="InterPro" id="IPR036420">
    <property type="entry name" value="BRCT_dom_sf"/>
</dbReference>
<proteinExistence type="predicted"/>
<dbReference type="PANTHER" id="PTHR23081">
    <property type="entry name" value="RNA POLYMERASE II CTD PHOSPHATASE"/>
    <property type="match status" value="1"/>
</dbReference>
<feature type="compositionally biased region" description="Polar residues" evidence="7">
    <location>
        <begin position="407"/>
        <end position="425"/>
    </location>
</feature>
<comment type="catalytic activity">
    <reaction evidence="5 6">
        <text>O-phospho-L-threonyl-[protein] + H2O = L-threonyl-[protein] + phosphate</text>
        <dbReference type="Rhea" id="RHEA:47004"/>
        <dbReference type="Rhea" id="RHEA-COMP:11060"/>
        <dbReference type="Rhea" id="RHEA-COMP:11605"/>
        <dbReference type="ChEBI" id="CHEBI:15377"/>
        <dbReference type="ChEBI" id="CHEBI:30013"/>
        <dbReference type="ChEBI" id="CHEBI:43474"/>
        <dbReference type="ChEBI" id="CHEBI:61977"/>
        <dbReference type="EC" id="3.1.3.16"/>
    </reaction>
</comment>
<dbReference type="OMA" id="DQTVIHC"/>
<dbReference type="EMBL" id="KQ257453">
    <property type="protein sequence ID" value="KND02177.1"/>
    <property type="molecule type" value="Genomic_DNA"/>
</dbReference>
<feature type="compositionally biased region" description="Acidic residues" evidence="7">
    <location>
        <begin position="345"/>
        <end position="356"/>
    </location>
</feature>
<dbReference type="CDD" id="cd17729">
    <property type="entry name" value="BRCT_CTDP1"/>
    <property type="match status" value="1"/>
</dbReference>
<evidence type="ECO:0000313" key="11">
    <source>
        <dbReference type="Proteomes" id="UP000053201"/>
    </source>
</evidence>
<dbReference type="FunCoup" id="A0A0L0HM61">
    <property type="interactions" value="334"/>
</dbReference>
<evidence type="ECO:0000259" key="9">
    <source>
        <dbReference type="PROSITE" id="PS50969"/>
    </source>
</evidence>
<dbReference type="NCBIfam" id="TIGR02250">
    <property type="entry name" value="FCP1_euk"/>
    <property type="match status" value="1"/>
</dbReference>
<dbReference type="Pfam" id="PF03031">
    <property type="entry name" value="NIF"/>
    <property type="match status" value="1"/>
</dbReference>
<dbReference type="Pfam" id="PF00533">
    <property type="entry name" value="BRCT"/>
    <property type="match status" value="1"/>
</dbReference>
<evidence type="ECO:0000256" key="5">
    <source>
        <dbReference type="ARBA" id="ARBA00048336"/>
    </source>
</evidence>
<dbReference type="InterPro" id="IPR036412">
    <property type="entry name" value="HAD-like_sf"/>
</dbReference>
<dbReference type="InterPro" id="IPR039189">
    <property type="entry name" value="Fcp1"/>
</dbReference>
<dbReference type="InterPro" id="IPR011947">
    <property type="entry name" value="FCP1_euk"/>
</dbReference>
<name>A0A0L0HM61_SPIPD</name>
<evidence type="ECO:0000313" key="10">
    <source>
        <dbReference type="EMBL" id="KND02177.1"/>
    </source>
</evidence>
<evidence type="ECO:0000256" key="3">
    <source>
        <dbReference type="ARBA" id="ARBA00023242"/>
    </source>
</evidence>
<dbReference type="PROSITE" id="PS50969">
    <property type="entry name" value="FCP1"/>
    <property type="match status" value="1"/>
</dbReference>
<feature type="compositionally biased region" description="Basic and acidic residues" evidence="7">
    <location>
        <begin position="371"/>
        <end position="385"/>
    </location>
</feature>
<dbReference type="GeneID" id="27686236"/>
<keyword evidence="11" id="KW-1185">Reference proteome</keyword>
<evidence type="ECO:0000256" key="7">
    <source>
        <dbReference type="SAM" id="MobiDB-lite"/>
    </source>
</evidence>
<reference evidence="10 11" key="1">
    <citation type="submission" date="2009-08" db="EMBL/GenBank/DDBJ databases">
        <title>The Genome Sequence of Spizellomyces punctatus strain DAOM BR117.</title>
        <authorList>
            <consortium name="The Broad Institute Genome Sequencing Platform"/>
            <person name="Russ C."/>
            <person name="Cuomo C."/>
            <person name="Shea T."/>
            <person name="Young S.K."/>
            <person name="Zeng Q."/>
            <person name="Koehrsen M."/>
            <person name="Haas B."/>
            <person name="Borodovsky M."/>
            <person name="Guigo R."/>
            <person name="Alvarado L."/>
            <person name="Berlin A."/>
            <person name="Bochicchio J."/>
            <person name="Borenstein D."/>
            <person name="Chapman S."/>
            <person name="Chen Z."/>
            <person name="Engels R."/>
            <person name="Freedman E."/>
            <person name="Gellesch M."/>
            <person name="Goldberg J."/>
            <person name="Griggs A."/>
            <person name="Gujja S."/>
            <person name="Heiman D."/>
            <person name="Hepburn T."/>
            <person name="Howarth C."/>
            <person name="Jen D."/>
            <person name="Larson L."/>
            <person name="Lewis B."/>
            <person name="Mehta T."/>
            <person name="Park D."/>
            <person name="Pearson M."/>
            <person name="Roberts A."/>
            <person name="Saif S."/>
            <person name="Shenoy N."/>
            <person name="Sisk P."/>
            <person name="Stolte C."/>
            <person name="Sykes S."/>
            <person name="Thomson T."/>
            <person name="Walk T."/>
            <person name="White J."/>
            <person name="Yandava C."/>
            <person name="Burger G."/>
            <person name="Gray M.W."/>
            <person name="Holland P.W.H."/>
            <person name="King N."/>
            <person name="Lang F.B.F."/>
            <person name="Roger A.J."/>
            <person name="Ruiz-Trillo I."/>
            <person name="Lander E."/>
            <person name="Nusbaum C."/>
        </authorList>
    </citation>
    <scope>NUCLEOTIDE SEQUENCE [LARGE SCALE GENOMIC DNA]</scope>
    <source>
        <strain evidence="10 11">DAOM BR117</strain>
    </source>
</reference>
<dbReference type="SMART" id="SM00292">
    <property type="entry name" value="BRCT"/>
    <property type="match status" value="1"/>
</dbReference>
<dbReference type="GO" id="GO:0005634">
    <property type="term" value="C:nucleus"/>
    <property type="evidence" value="ECO:0007669"/>
    <property type="project" value="UniProtKB-SubCell"/>
</dbReference>
<evidence type="ECO:0000256" key="6">
    <source>
        <dbReference type="RuleBase" id="RU366066"/>
    </source>
</evidence>
<dbReference type="AlphaFoldDB" id="A0A0L0HM61"/>
<dbReference type="SUPFAM" id="SSF56784">
    <property type="entry name" value="HAD-like"/>
    <property type="match status" value="1"/>
</dbReference>
<organism evidence="10 11">
    <name type="scientific">Spizellomyces punctatus (strain DAOM BR117)</name>
    <dbReference type="NCBI Taxonomy" id="645134"/>
    <lineage>
        <taxon>Eukaryota</taxon>
        <taxon>Fungi</taxon>
        <taxon>Fungi incertae sedis</taxon>
        <taxon>Chytridiomycota</taxon>
        <taxon>Chytridiomycota incertae sedis</taxon>
        <taxon>Chytridiomycetes</taxon>
        <taxon>Spizellomycetales</taxon>
        <taxon>Spizellomycetaceae</taxon>
        <taxon>Spizellomyces</taxon>
    </lineage>
</organism>
<evidence type="ECO:0000256" key="2">
    <source>
        <dbReference type="ARBA" id="ARBA00022801"/>
    </source>
</evidence>
<dbReference type="RefSeq" id="XP_016610216.1">
    <property type="nucleotide sequence ID" value="XM_016750951.1"/>
</dbReference>
<gene>
    <name evidence="10" type="ORF">SPPG_02666</name>
</gene>
<protein>
    <recommendedName>
        <fullName evidence="6">RNA polymerase II subunit A C-terminal domain phosphatase</fullName>
        <ecNumber evidence="6">3.1.3.16</ecNumber>
    </recommendedName>
</protein>
<dbReference type="InterPro" id="IPR001357">
    <property type="entry name" value="BRCT_dom"/>
</dbReference>
<comment type="function">
    <text evidence="6">This promotes the activity of RNA polymerase II.</text>
</comment>